<dbReference type="OrthoDB" id="9775880at2"/>
<dbReference type="GO" id="GO:0003677">
    <property type="term" value="F:DNA binding"/>
    <property type="evidence" value="ECO:0007669"/>
    <property type="project" value="InterPro"/>
</dbReference>
<comment type="caution">
    <text evidence="5">The sequence shown here is derived from an EMBL/GenBank/DDBJ whole genome shotgun (WGS) entry which is preliminary data.</text>
</comment>
<dbReference type="InterPro" id="IPR050808">
    <property type="entry name" value="Phage_Integrase"/>
</dbReference>
<dbReference type="EMBL" id="QRGA01000006">
    <property type="protein sequence ID" value="RDU98913.1"/>
    <property type="molecule type" value="Genomic_DNA"/>
</dbReference>
<evidence type="ECO:0000313" key="5">
    <source>
        <dbReference type="EMBL" id="RDU98913.1"/>
    </source>
</evidence>
<gene>
    <name evidence="5" type="ORF">DWV00_11730</name>
</gene>
<name>A0A3D8K0H3_9BURK</name>
<dbReference type="InterPro" id="IPR013762">
    <property type="entry name" value="Integrase-like_cat_sf"/>
</dbReference>
<dbReference type="InterPro" id="IPR002104">
    <property type="entry name" value="Integrase_catalytic"/>
</dbReference>
<accession>A0A3D8K0H3</accession>
<organism evidence="5 6">
    <name type="scientific">Trinickia dinghuensis</name>
    <dbReference type="NCBI Taxonomy" id="2291023"/>
    <lineage>
        <taxon>Bacteria</taxon>
        <taxon>Pseudomonadati</taxon>
        <taxon>Pseudomonadota</taxon>
        <taxon>Betaproteobacteria</taxon>
        <taxon>Burkholderiales</taxon>
        <taxon>Burkholderiaceae</taxon>
        <taxon>Trinickia</taxon>
    </lineage>
</organism>
<dbReference type="RefSeq" id="WP_147297884.1">
    <property type="nucleotide sequence ID" value="NZ_QRGA01000006.1"/>
</dbReference>
<dbReference type="AlphaFoldDB" id="A0A3D8K0H3"/>
<dbReference type="GO" id="GO:0006310">
    <property type="term" value="P:DNA recombination"/>
    <property type="evidence" value="ECO:0007669"/>
    <property type="project" value="UniProtKB-KW"/>
</dbReference>
<keyword evidence="3" id="KW-0233">DNA recombination</keyword>
<feature type="domain" description="Tyr recombinase" evidence="4">
    <location>
        <begin position="1"/>
        <end position="107"/>
    </location>
</feature>
<dbReference type="Pfam" id="PF00589">
    <property type="entry name" value="Phage_integrase"/>
    <property type="match status" value="1"/>
</dbReference>
<protein>
    <submittedName>
        <fullName evidence="5">Integrase</fullName>
    </submittedName>
</protein>
<reference evidence="5 6" key="1">
    <citation type="submission" date="2018-08" db="EMBL/GenBank/DDBJ databases">
        <title>Paraburkholderia sp. DHOM06 isolated from forest soil.</title>
        <authorList>
            <person name="Gao Z.-H."/>
            <person name="Qiu L.-H."/>
        </authorList>
    </citation>
    <scope>NUCLEOTIDE SEQUENCE [LARGE SCALE GENOMIC DNA]</scope>
    <source>
        <strain evidence="5 6">DHOM06</strain>
    </source>
</reference>
<evidence type="ECO:0000256" key="2">
    <source>
        <dbReference type="ARBA" id="ARBA00022908"/>
    </source>
</evidence>
<keyword evidence="6" id="KW-1185">Reference proteome</keyword>
<evidence type="ECO:0000256" key="3">
    <source>
        <dbReference type="ARBA" id="ARBA00023172"/>
    </source>
</evidence>
<dbReference type="PROSITE" id="PS51898">
    <property type="entry name" value="TYR_RECOMBINASE"/>
    <property type="match status" value="1"/>
</dbReference>
<evidence type="ECO:0000256" key="1">
    <source>
        <dbReference type="ARBA" id="ARBA00008857"/>
    </source>
</evidence>
<dbReference type="SUPFAM" id="SSF56349">
    <property type="entry name" value="DNA breaking-rejoining enzymes"/>
    <property type="match status" value="1"/>
</dbReference>
<evidence type="ECO:0000313" key="6">
    <source>
        <dbReference type="Proteomes" id="UP000256838"/>
    </source>
</evidence>
<dbReference type="PANTHER" id="PTHR30629">
    <property type="entry name" value="PROPHAGE INTEGRASE"/>
    <property type="match status" value="1"/>
</dbReference>
<dbReference type="PANTHER" id="PTHR30629:SF2">
    <property type="entry name" value="PROPHAGE INTEGRASE INTS-RELATED"/>
    <property type="match status" value="1"/>
</dbReference>
<keyword evidence="2" id="KW-0229">DNA integration</keyword>
<dbReference type="Proteomes" id="UP000256838">
    <property type="component" value="Unassembled WGS sequence"/>
</dbReference>
<dbReference type="CDD" id="cd00801">
    <property type="entry name" value="INT_P4_C"/>
    <property type="match status" value="1"/>
</dbReference>
<dbReference type="InterPro" id="IPR011010">
    <property type="entry name" value="DNA_brk_join_enz"/>
</dbReference>
<evidence type="ECO:0000259" key="4">
    <source>
        <dbReference type="PROSITE" id="PS51898"/>
    </source>
</evidence>
<proteinExistence type="inferred from homology"/>
<feature type="non-terminal residue" evidence="5">
    <location>
        <position position="1"/>
    </location>
</feature>
<dbReference type="GO" id="GO:0015074">
    <property type="term" value="P:DNA integration"/>
    <property type="evidence" value="ECO:0007669"/>
    <property type="project" value="UniProtKB-KW"/>
</dbReference>
<comment type="similarity">
    <text evidence="1">Belongs to the 'phage' integrase family.</text>
</comment>
<sequence length="129" mass="14511">IVPLSKQSLAVLKELYSVTGHGRYVFPSVRPGARPMSENTVNAALRRLGYTSGQMTGHGFRSTASTLFNEQGWPADAIERRLSHGERDEVRGAYNFAEYLPLRRKMMQAWADYLEALECNATTLRSGFR</sequence>
<dbReference type="Gene3D" id="1.10.443.10">
    <property type="entry name" value="Intergrase catalytic core"/>
    <property type="match status" value="1"/>
</dbReference>